<comment type="caution">
    <text evidence="2">The sequence shown here is derived from an EMBL/GenBank/DDBJ whole genome shotgun (WGS) entry which is preliminary data.</text>
</comment>
<protein>
    <submittedName>
        <fullName evidence="2">Uncharacterized protein</fullName>
    </submittedName>
</protein>
<name>X1IN90_9ZZZZ</name>
<feature type="region of interest" description="Disordered" evidence="1">
    <location>
        <begin position="71"/>
        <end position="104"/>
    </location>
</feature>
<evidence type="ECO:0000256" key="1">
    <source>
        <dbReference type="SAM" id="MobiDB-lite"/>
    </source>
</evidence>
<feature type="compositionally biased region" description="Basic and acidic residues" evidence="1">
    <location>
        <begin position="83"/>
        <end position="92"/>
    </location>
</feature>
<evidence type="ECO:0000313" key="2">
    <source>
        <dbReference type="EMBL" id="GAH83916.1"/>
    </source>
</evidence>
<sequence>MWASYEDITRRLGDPLWWDERGVPRYDPFDRKLVADIYAHEIALVEIQCQRCLKRFDVAFSYGPMQQVTNANWPSLSEEVTDDTLHYGDPPRHHGPTGDGCGGE</sequence>
<feature type="non-terminal residue" evidence="2">
    <location>
        <position position="104"/>
    </location>
</feature>
<proteinExistence type="predicted"/>
<dbReference type="EMBL" id="BARU01038367">
    <property type="protein sequence ID" value="GAH83916.1"/>
    <property type="molecule type" value="Genomic_DNA"/>
</dbReference>
<gene>
    <name evidence="2" type="ORF">S03H2_59654</name>
</gene>
<organism evidence="2">
    <name type="scientific">marine sediment metagenome</name>
    <dbReference type="NCBI Taxonomy" id="412755"/>
    <lineage>
        <taxon>unclassified sequences</taxon>
        <taxon>metagenomes</taxon>
        <taxon>ecological metagenomes</taxon>
    </lineage>
</organism>
<accession>X1IN90</accession>
<dbReference type="AlphaFoldDB" id="X1IN90"/>
<reference evidence="2" key="1">
    <citation type="journal article" date="2014" name="Front. Microbiol.">
        <title>High frequency of phylogenetically diverse reductive dehalogenase-homologous genes in deep subseafloor sedimentary metagenomes.</title>
        <authorList>
            <person name="Kawai M."/>
            <person name="Futagami T."/>
            <person name="Toyoda A."/>
            <person name="Takaki Y."/>
            <person name="Nishi S."/>
            <person name="Hori S."/>
            <person name="Arai W."/>
            <person name="Tsubouchi T."/>
            <person name="Morono Y."/>
            <person name="Uchiyama I."/>
            <person name="Ito T."/>
            <person name="Fujiyama A."/>
            <person name="Inagaki F."/>
            <person name="Takami H."/>
        </authorList>
    </citation>
    <scope>NUCLEOTIDE SEQUENCE</scope>
    <source>
        <strain evidence="2">Expedition CK06-06</strain>
    </source>
</reference>